<dbReference type="Gene3D" id="3.30.70.870">
    <property type="entry name" value="Elongation Factor G (Translational Gtpase), domain 3"/>
    <property type="match status" value="1"/>
</dbReference>
<evidence type="ECO:0000259" key="6">
    <source>
        <dbReference type="PROSITE" id="PS51722"/>
    </source>
</evidence>
<dbReference type="SUPFAM" id="SSF50447">
    <property type="entry name" value="Translation proteins"/>
    <property type="match status" value="1"/>
</dbReference>
<comment type="caution">
    <text evidence="7">The sequence shown here is derived from an EMBL/GenBank/DDBJ whole genome shotgun (WGS) entry which is preliminary data.</text>
</comment>
<dbReference type="PANTHER" id="PTHR43261">
    <property type="entry name" value="TRANSLATION ELONGATION FACTOR G-RELATED"/>
    <property type="match status" value="1"/>
</dbReference>
<evidence type="ECO:0000313" key="8">
    <source>
        <dbReference type="Proteomes" id="UP000480303"/>
    </source>
</evidence>
<dbReference type="InterPro" id="IPR014721">
    <property type="entry name" value="Ribsml_uS5_D2-typ_fold_subgr"/>
</dbReference>
<dbReference type="Gene3D" id="3.30.230.10">
    <property type="match status" value="1"/>
</dbReference>
<evidence type="ECO:0000256" key="2">
    <source>
        <dbReference type="ARBA" id="ARBA00022741"/>
    </source>
</evidence>
<dbReference type="InterPro" id="IPR027417">
    <property type="entry name" value="P-loop_NTPase"/>
</dbReference>
<reference evidence="7 8" key="1">
    <citation type="submission" date="2020-02" db="EMBL/GenBank/DDBJ databases">
        <title>Draft genome sequence of Lactococcus sp. Hs30E4-3.</title>
        <authorList>
            <person name="Noda S."/>
            <person name="Yuki M."/>
            <person name="Ohkuma M."/>
        </authorList>
    </citation>
    <scope>NUCLEOTIDE SEQUENCE [LARGE SCALE GENOMIC DNA]</scope>
    <source>
        <strain evidence="7 8">Hs30E4-3</strain>
    </source>
</reference>
<dbReference type="Pfam" id="PF00679">
    <property type="entry name" value="EFG_C"/>
    <property type="match status" value="1"/>
</dbReference>
<dbReference type="InterPro" id="IPR005517">
    <property type="entry name" value="Transl_elong_EFG/EF2_IV"/>
</dbReference>
<dbReference type="Gene3D" id="3.30.70.240">
    <property type="match status" value="1"/>
</dbReference>
<keyword evidence="4" id="KW-0342">GTP-binding</keyword>
<keyword evidence="8" id="KW-1185">Reference proteome</keyword>
<evidence type="ECO:0000256" key="4">
    <source>
        <dbReference type="ARBA" id="ARBA00023134"/>
    </source>
</evidence>
<dbReference type="RefSeq" id="WP_172208001.1">
    <property type="nucleotide sequence ID" value="NZ_BLLI01000014.1"/>
</dbReference>
<gene>
    <name evidence="7" type="ORF">Hs30E_06990</name>
</gene>
<dbReference type="SUPFAM" id="SSF54980">
    <property type="entry name" value="EF-G C-terminal domain-like"/>
    <property type="match status" value="2"/>
</dbReference>
<dbReference type="Pfam" id="PF03764">
    <property type="entry name" value="EFG_IV"/>
    <property type="match status" value="1"/>
</dbReference>
<keyword evidence="5" id="KW-0046">Antibiotic resistance</keyword>
<dbReference type="Gene3D" id="2.40.30.10">
    <property type="entry name" value="Translation factors"/>
    <property type="match status" value="1"/>
</dbReference>
<evidence type="ECO:0000256" key="3">
    <source>
        <dbReference type="ARBA" id="ARBA00022917"/>
    </source>
</evidence>
<dbReference type="SUPFAM" id="SSF52540">
    <property type="entry name" value="P-loop containing nucleoside triphosphate hydrolases"/>
    <property type="match status" value="1"/>
</dbReference>
<dbReference type="AlphaFoldDB" id="A0A6A0BCR0"/>
<dbReference type="GO" id="GO:0006412">
    <property type="term" value="P:translation"/>
    <property type="evidence" value="ECO:0007669"/>
    <property type="project" value="UniProtKB-KW"/>
</dbReference>
<evidence type="ECO:0000256" key="5">
    <source>
        <dbReference type="ARBA" id="ARBA00023251"/>
    </source>
</evidence>
<dbReference type="Pfam" id="PF00009">
    <property type="entry name" value="GTP_EFTU"/>
    <property type="match status" value="1"/>
</dbReference>
<dbReference type="Proteomes" id="UP000480303">
    <property type="component" value="Unassembled WGS sequence"/>
</dbReference>
<proteinExistence type="predicted"/>
<dbReference type="InterPro" id="IPR035650">
    <property type="entry name" value="Tet_C"/>
</dbReference>
<dbReference type="Gene3D" id="3.40.50.300">
    <property type="entry name" value="P-loop containing nucleotide triphosphate hydrolases"/>
    <property type="match status" value="1"/>
</dbReference>
<sequence>MTRKKIVIGILAHVDAGKTTLIESILYQTGVIRELGRVDHEDAFLDTHELEKKRGITIFSKQARLELGDFEIVFLDTPGHSDFMFEMARTLQVLDYAILVVDGSKELKGYTKTLWDLLAQYEIPTVLFVNKMDKTGSDKLIAQKRLQQELSDTCLAFDIENSADFYDSVALLDETLMANYLETGKISDDEIADLIGQRLLFPCFYGSALRLIGTAEFLTNFPRFIQAKSYPTQFGARVFKISRDEKKTRLTHLKIMGGKLKVKDMLSGIAGKTGDEWSEKVEQIRLYSGGKYETVQEVSAGNIVAITGLTQSYAGQSLGNDSTPVTPVMTPIFSYAITVPIGVDTAIFYKNLQIFEEENPELHIVWYKKTNEIHVRVMGEVQIEILKSVIFARLGLNVTFKESRVVYQETIAQTVYGVGHFEPLRHYSEVHVLLEPLPRGAGLQFANLCSEEMLEKSYQKGVMTHLQEKSHLGVLTGSAITDVKITLLTGRAHNKHTHGGDFREATYRAVRHGLRKAESVLLEPYYYFDLAVPVDKIGRAMSDLTRMQAEFSEPQLTGDLATLSGTAPAILLQNYQAEITAYTSGNGNISLNLAGYDLCHNADEVIADFAYDIAADLENTADSVFCGKGKSFLIAWDEVENYRHLENPYTS</sequence>
<dbReference type="Pfam" id="PF22042">
    <property type="entry name" value="EF-G_D2"/>
    <property type="match status" value="1"/>
</dbReference>
<evidence type="ECO:0000256" key="1">
    <source>
        <dbReference type="ARBA" id="ARBA00003987"/>
    </source>
</evidence>
<dbReference type="PROSITE" id="PS51722">
    <property type="entry name" value="G_TR_2"/>
    <property type="match status" value="1"/>
</dbReference>
<dbReference type="GO" id="GO:0005525">
    <property type="term" value="F:GTP binding"/>
    <property type="evidence" value="ECO:0007669"/>
    <property type="project" value="UniProtKB-KW"/>
</dbReference>
<protein>
    <recommendedName>
        <fullName evidence="6">Tr-type G domain-containing protein</fullName>
    </recommendedName>
</protein>
<dbReference type="PRINTS" id="PR01037">
    <property type="entry name" value="TCRTETOQM"/>
</dbReference>
<dbReference type="InterPro" id="IPR000795">
    <property type="entry name" value="T_Tr_GTP-bd_dom"/>
</dbReference>
<dbReference type="InterPro" id="IPR020568">
    <property type="entry name" value="Ribosomal_Su5_D2-typ_SF"/>
</dbReference>
<dbReference type="SMART" id="SM00889">
    <property type="entry name" value="EFG_IV"/>
    <property type="match status" value="1"/>
</dbReference>
<dbReference type="InterPro" id="IPR053905">
    <property type="entry name" value="EF-G-like_DII"/>
</dbReference>
<comment type="function">
    <text evidence="1">Abolishes the inhibitory effect of tetracyclin on protein synthesis by a non-covalent modification of the ribosomes.</text>
</comment>
<name>A0A6A0BCR0_9LACT</name>
<dbReference type="InterPro" id="IPR041095">
    <property type="entry name" value="EFG_II"/>
</dbReference>
<evidence type="ECO:0000313" key="7">
    <source>
        <dbReference type="EMBL" id="GFH42148.1"/>
    </source>
</evidence>
<dbReference type="InterPro" id="IPR005225">
    <property type="entry name" value="Small_GTP-bd"/>
</dbReference>
<keyword evidence="2" id="KW-0547">Nucleotide-binding</keyword>
<dbReference type="InterPro" id="IPR000640">
    <property type="entry name" value="EFG_V-like"/>
</dbReference>
<dbReference type="GO" id="GO:0003924">
    <property type="term" value="F:GTPase activity"/>
    <property type="evidence" value="ECO:0007669"/>
    <property type="project" value="InterPro"/>
</dbReference>
<dbReference type="NCBIfam" id="TIGR00231">
    <property type="entry name" value="small_GTP"/>
    <property type="match status" value="1"/>
</dbReference>
<dbReference type="EMBL" id="BLLI01000014">
    <property type="protein sequence ID" value="GFH42148.1"/>
    <property type="molecule type" value="Genomic_DNA"/>
</dbReference>
<dbReference type="InterPro" id="IPR035647">
    <property type="entry name" value="EFG_III/V"/>
</dbReference>
<accession>A0A6A0BCR0</accession>
<feature type="domain" description="Tr-type G" evidence="6">
    <location>
        <begin position="3"/>
        <end position="230"/>
    </location>
</feature>
<dbReference type="PANTHER" id="PTHR43261:SF1">
    <property type="entry name" value="RIBOSOME-RELEASING FACTOR 2, MITOCHONDRIAL"/>
    <property type="match status" value="1"/>
</dbReference>
<dbReference type="PRINTS" id="PR00315">
    <property type="entry name" value="ELONGATNFCT"/>
</dbReference>
<organism evidence="7 8">
    <name type="scientific">Pseudolactococcus hodotermopsidis</name>
    <dbReference type="NCBI Taxonomy" id="2709157"/>
    <lineage>
        <taxon>Bacteria</taxon>
        <taxon>Bacillati</taxon>
        <taxon>Bacillota</taxon>
        <taxon>Bacilli</taxon>
        <taxon>Lactobacillales</taxon>
        <taxon>Streptococcaceae</taxon>
        <taxon>Pseudolactococcus</taxon>
    </lineage>
</organism>
<dbReference type="GO" id="GO:0046677">
    <property type="term" value="P:response to antibiotic"/>
    <property type="evidence" value="ECO:0007669"/>
    <property type="project" value="UniProtKB-KW"/>
</dbReference>
<dbReference type="Pfam" id="PF14492">
    <property type="entry name" value="EFG_III"/>
    <property type="match status" value="1"/>
</dbReference>
<dbReference type="GO" id="GO:0032790">
    <property type="term" value="P:ribosome disassembly"/>
    <property type="evidence" value="ECO:0007669"/>
    <property type="project" value="TreeGrafter"/>
</dbReference>
<dbReference type="InterPro" id="IPR009000">
    <property type="entry name" value="Transl_B-barrel_sf"/>
</dbReference>
<keyword evidence="3" id="KW-0648">Protein biosynthesis</keyword>
<dbReference type="CDD" id="cd03711">
    <property type="entry name" value="Tet_C"/>
    <property type="match status" value="1"/>
</dbReference>
<dbReference type="SUPFAM" id="SSF54211">
    <property type="entry name" value="Ribosomal protein S5 domain 2-like"/>
    <property type="match status" value="1"/>
</dbReference>